<dbReference type="Proteomes" id="UP001054945">
    <property type="component" value="Unassembled WGS sequence"/>
</dbReference>
<protein>
    <submittedName>
        <fullName evidence="2">Uncharacterized protein</fullName>
    </submittedName>
</protein>
<reference evidence="2 3" key="1">
    <citation type="submission" date="2021-06" db="EMBL/GenBank/DDBJ databases">
        <title>Caerostris extrusa draft genome.</title>
        <authorList>
            <person name="Kono N."/>
            <person name="Arakawa K."/>
        </authorList>
    </citation>
    <scope>NUCLEOTIDE SEQUENCE [LARGE SCALE GENOMIC DNA]</scope>
</reference>
<evidence type="ECO:0000256" key="1">
    <source>
        <dbReference type="SAM" id="MobiDB-lite"/>
    </source>
</evidence>
<gene>
    <name evidence="2" type="ORF">CEXT_300791</name>
</gene>
<accession>A0AAV4NJ63</accession>
<keyword evidence="3" id="KW-1185">Reference proteome</keyword>
<dbReference type="AlphaFoldDB" id="A0AAV4NJ63"/>
<evidence type="ECO:0000313" key="3">
    <source>
        <dbReference type="Proteomes" id="UP001054945"/>
    </source>
</evidence>
<sequence length="143" mass="16354">MQNPLQFPAKCPTQDRNKRKAETRKRDVPPRKTSPVLLRATVEGYTKTFSNCAPVSRVSIASCKTLFNSLQNVQPNIETKEKQRRENEMFPQEKFVHCGRVKGAGGKVPFFSKRTASVLTEHFLLTGSRCRRLLKLNKSPEMF</sequence>
<comment type="caution">
    <text evidence="2">The sequence shown here is derived from an EMBL/GenBank/DDBJ whole genome shotgun (WGS) entry which is preliminary data.</text>
</comment>
<name>A0AAV4NJ63_CAEEX</name>
<feature type="region of interest" description="Disordered" evidence="1">
    <location>
        <begin position="1"/>
        <end position="33"/>
    </location>
</feature>
<proteinExistence type="predicted"/>
<evidence type="ECO:0000313" key="2">
    <source>
        <dbReference type="EMBL" id="GIX84703.1"/>
    </source>
</evidence>
<organism evidence="2 3">
    <name type="scientific">Caerostris extrusa</name>
    <name type="common">Bark spider</name>
    <name type="synonym">Caerostris bankana</name>
    <dbReference type="NCBI Taxonomy" id="172846"/>
    <lineage>
        <taxon>Eukaryota</taxon>
        <taxon>Metazoa</taxon>
        <taxon>Ecdysozoa</taxon>
        <taxon>Arthropoda</taxon>
        <taxon>Chelicerata</taxon>
        <taxon>Arachnida</taxon>
        <taxon>Araneae</taxon>
        <taxon>Araneomorphae</taxon>
        <taxon>Entelegynae</taxon>
        <taxon>Araneoidea</taxon>
        <taxon>Araneidae</taxon>
        <taxon>Caerostris</taxon>
    </lineage>
</organism>
<dbReference type="EMBL" id="BPLR01020994">
    <property type="protein sequence ID" value="GIX84703.1"/>
    <property type="molecule type" value="Genomic_DNA"/>
</dbReference>